<protein>
    <submittedName>
        <fullName evidence="3">Glycosyl transferase family 1</fullName>
    </submittedName>
</protein>
<evidence type="ECO:0000313" key="4">
    <source>
        <dbReference type="Proteomes" id="UP000241167"/>
    </source>
</evidence>
<dbReference type="OrthoDB" id="9802525at2"/>
<dbReference type="Pfam" id="PF13579">
    <property type="entry name" value="Glyco_trans_4_4"/>
    <property type="match status" value="1"/>
</dbReference>
<feature type="domain" description="Glycosyl transferase family 1" evidence="1">
    <location>
        <begin position="209"/>
        <end position="351"/>
    </location>
</feature>
<reference evidence="3 4" key="1">
    <citation type="submission" date="2018-03" db="EMBL/GenBank/DDBJ databases">
        <title>The draft genome of Sphingosinicella sp. GL-C-18.</title>
        <authorList>
            <person name="Liu L."/>
            <person name="Li L."/>
            <person name="Liang L."/>
            <person name="Zhang X."/>
            <person name="Wang T."/>
        </authorList>
    </citation>
    <scope>NUCLEOTIDE SEQUENCE [LARGE SCALE GENOMIC DNA]</scope>
    <source>
        <strain evidence="3 4">GL-C-18</strain>
    </source>
</reference>
<dbReference type="Proteomes" id="UP000241167">
    <property type="component" value="Unassembled WGS sequence"/>
</dbReference>
<dbReference type="RefSeq" id="WP_106511152.1">
    <property type="nucleotide sequence ID" value="NZ_PXYI01000001.1"/>
</dbReference>
<gene>
    <name evidence="3" type="ORF">C7I55_01725</name>
</gene>
<proteinExistence type="predicted"/>
<dbReference type="EMBL" id="PXYI01000001">
    <property type="protein sequence ID" value="PSJ43131.1"/>
    <property type="molecule type" value="Genomic_DNA"/>
</dbReference>
<keyword evidence="3" id="KW-0808">Transferase</keyword>
<evidence type="ECO:0000259" key="1">
    <source>
        <dbReference type="Pfam" id="PF00534"/>
    </source>
</evidence>
<dbReference type="PANTHER" id="PTHR45947">
    <property type="entry name" value="SULFOQUINOVOSYL TRANSFERASE SQD2"/>
    <property type="match status" value="1"/>
</dbReference>
<sequence length="385" mass="41754">MKIVDVSAFYAPEGGGVRTYVDQKLAAGPALGHEIVILAPGPEDRSELRGRGARIQWVASPRFPFDRRYRYFADAATIHRHLDRERPDFVEASSPWRSASAVATWPGDAARALVMHADPMAAYAYRWFEGLASTATIDRKLGWVWNHLRRVNGAFDLVVSASDSLSRRLAAAGLRRVATHRMGVEAGLFSPDRCDPALRARLLARCALPPDATLLVGVGRHAPEKRWPMIVKAVVAVSFDHPVGLILVGDGRDRARTVREIDGNPHIHLLSPIADRTALARLLASADALVHGCEAETFSMVAAEATASGLPLIVPDRGGASDHARAGGGLCFASGDPADAARALRTFVTSPRISPEVRPIRTMTHHFGDLLDHYRHLAAARRQAA</sequence>
<evidence type="ECO:0000259" key="2">
    <source>
        <dbReference type="Pfam" id="PF13579"/>
    </source>
</evidence>
<dbReference type="InterPro" id="IPR028098">
    <property type="entry name" value="Glyco_trans_4-like_N"/>
</dbReference>
<dbReference type="InterPro" id="IPR050194">
    <property type="entry name" value="Glycosyltransferase_grp1"/>
</dbReference>
<evidence type="ECO:0000313" key="3">
    <source>
        <dbReference type="EMBL" id="PSJ43131.1"/>
    </source>
</evidence>
<keyword evidence="4" id="KW-1185">Reference proteome</keyword>
<organism evidence="3 4">
    <name type="scientific">Allosphingosinicella deserti</name>
    <dbReference type="NCBI Taxonomy" id="2116704"/>
    <lineage>
        <taxon>Bacteria</taxon>
        <taxon>Pseudomonadati</taxon>
        <taxon>Pseudomonadota</taxon>
        <taxon>Alphaproteobacteria</taxon>
        <taxon>Sphingomonadales</taxon>
        <taxon>Sphingomonadaceae</taxon>
        <taxon>Allosphingosinicella</taxon>
    </lineage>
</organism>
<dbReference type="SUPFAM" id="SSF53756">
    <property type="entry name" value="UDP-Glycosyltransferase/glycogen phosphorylase"/>
    <property type="match status" value="1"/>
</dbReference>
<dbReference type="Pfam" id="PF00534">
    <property type="entry name" value="Glycos_transf_1"/>
    <property type="match status" value="1"/>
</dbReference>
<accession>A0A2P7QYT6</accession>
<dbReference type="GO" id="GO:0016757">
    <property type="term" value="F:glycosyltransferase activity"/>
    <property type="evidence" value="ECO:0007669"/>
    <property type="project" value="InterPro"/>
</dbReference>
<dbReference type="InterPro" id="IPR001296">
    <property type="entry name" value="Glyco_trans_1"/>
</dbReference>
<dbReference type="PANTHER" id="PTHR45947:SF3">
    <property type="entry name" value="SULFOQUINOVOSYL TRANSFERASE SQD2"/>
    <property type="match status" value="1"/>
</dbReference>
<name>A0A2P7QYT6_9SPHN</name>
<dbReference type="AlphaFoldDB" id="A0A2P7QYT6"/>
<feature type="domain" description="Glycosyltransferase subfamily 4-like N-terminal" evidence="2">
    <location>
        <begin position="15"/>
        <end position="180"/>
    </location>
</feature>
<dbReference type="Gene3D" id="3.40.50.2000">
    <property type="entry name" value="Glycogen Phosphorylase B"/>
    <property type="match status" value="2"/>
</dbReference>
<comment type="caution">
    <text evidence="3">The sequence shown here is derived from an EMBL/GenBank/DDBJ whole genome shotgun (WGS) entry which is preliminary data.</text>
</comment>